<comment type="catalytic activity">
    <reaction evidence="13 17">
        <text>1,2-di-(9Z-octadecenoyl)-sn-glycero-3-cytidine-5'-diphosphate + 1D-myo-inositol 3-phosphate = 1,2-di-(9Z-octadecenoyl)-sn-glycero-3-phospho-(1D-myo-inositol-3-phosphate) + CMP + H(+)</text>
        <dbReference type="Rhea" id="RHEA:61216"/>
        <dbReference type="ChEBI" id="CHEBI:15378"/>
        <dbReference type="ChEBI" id="CHEBI:58401"/>
        <dbReference type="ChEBI" id="CHEBI:60377"/>
        <dbReference type="ChEBI" id="CHEBI:85356"/>
        <dbReference type="ChEBI" id="CHEBI:144472"/>
    </reaction>
</comment>
<dbReference type="EC" id="2.7.8.-" evidence="17"/>
<keyword evidence="11 17" id="KW-1133">Transmembrane helix</keyword>
<evidence type="ECO:0000256" key="10">
    <source>
        <dbReference type="ARBA" id="ARBA00022842"/>
    </source>
</evidence>
<proteinExistence type="inferred from homology"/>
<evidence type="ECO:0000256" key="1">
    <source>
        <dbReference type="ARBA" id="ARBA00004651"/>
    </source>
</evidence>
<feature type="transmembrane region" description="Helical" evidence="17">
    <location>
        <begin position="115"/>
        <end position="133"/>
    </location>
</feature>
<feature type="binding site" evidence="17">
    <location>
        <position position="69"/>
    </location>
    <ligand>
        <name>Mg(2+)</name>
        <dbReference type="ChEBI" id="CHEBI:18420"/>
        <label>1</label>
    </ligand>
</feature>
<keyword evidence="17" id="KW-0444">Lipid biosynthesis</keyword>
<dbReference type="HAMAP" id="MF_02241">
    <property type="entry name" value="PIP_synthase"/>
    <property type="match status" value="1"/>
</dbReference>
<dbReference type="PATRIC" id="fig|479117.4.peg.1094"/>
<dbReference type="RefSeq" id="WP_062022266.1">
    <property type="nucleotide sequence ID" value="NZ_LQQC01000010.1"/>
</dbReference>
<keyword evidence="17" id="KW-0594">Phospholipid biosynthesis</keyword>
<feature type="binding site" evidence="17">
    <location>
        <begin position="29"/>
        <end position="32"/>
    </location>
    <ligand>
        <name>a CDP-1,2-diacyl-sn-glycerol</name>
        <dbReference type="ChEBI" id="CHEBI:58332"/>
    </ligand>
</feature>
<dbReference type="Pfam" id="PF01066">
    <property type="entry name" value="CDP-OH_P_transf"/>
    <property type="match status" value="1"/>
</dbReference>
<evidence type="ECO:0000256" key="14">
    <source>
        <dbReference type="ARBA" id="ARBA00024082"/>
    </source>
</evidence>
<feature type="binding site" evidence="17">
    <location>
        <position position="66"/>
    </location>
    <ligand>
        <name>Mg(2+)</name>
        <dbReference type="ChEBI" id="CHEBI:18420"/>
        <label>1</label>
    </ligand>
</feature>
<comment type="subcellular location">
    <subcellularLocation>
        <location evidence="1 17">Cell membrane</location>
        <topology evidence="1 17">Multi-pass membrane protein</topology>
    </subcellularLocation>
</comment>
<dbReference type="Proteomes" id="UP000243589">
    <property type="component" value="Unassembled WGS sequence"/>
</dbReference>
<comment type="subunit">
    <text evidence="5 17">Homodimer.</text>
</comment>
<dbReference type="GO" id="GO:0016780">
    <property type="term" value="F:phosphotransferase activity, for other substituted phosphate groups"/>
    <property type="evidence" value="ECO:0007669"/>
    <property type="project" value="UniProtKB-UniRule"/>
</dbReference>
<feature type="binding site" evidence="17">
    <location>
        <position position="91"/>
    </location>
    <ligand>
        <name>Mg(2+)</name>
        <dbReference type="ChEBI" id="CHEBI:18420"/>
        <label>2</label>
    </ligand>
</feature>
<dbReference type="UniPathway" id="UPA00220"/>
<keyword evidence="6 17" id="KW-1003">Cell membrane</keyword>
<evidence type="ECO:0000256" key="15">
    <source>
        <dbReference type="ARBA" id="ARBA00033137"/>
    </source>
</evidence>
<evidence type="ECO:0000256" key="17">
    <source>
        <dbReference type="HAMAP-Rule" id="MF_02241"/>
    </source>
</evidence>
<comment type="catalytic activity">
    <reaction evidence="16 17">
        <text>a CDP-1,2-diacyl-sn-glycerol + 1D-myo-inositol 3-phosphate = a 1,2-diacyl-sn-glycero-3-phospho-(1D-myo-inositol-3-phosphate) + CMP + H(+)</text>
        <dbReference type="Rhea" id="RHEA:60504"/>
        <dbReference type="ChEBI" id="CHEBI:15378"/>
        <dbReference type="ChEBI" id="CHEBI:58088"/>
        <dbReference type="ChEBI" id="CHEBI:58332"/>
        <dbReference type="ChEBI" id="CHEBI:58401"/>
        <dbReference type="ChEBI" id="CHEBI:60377"/>
    </reaction>
</comment>
<comment type="similarity">
    <text evidence="4 17 18">Belongs to the CDP-alcohol phosphatidyltransferase class-I family.</text>
</comment>
<evidence type="ECO:0000256" key="16">
    <source>
        <dbReference type="ARBA" id="ARBA00048865"/>
    </source>
</evidence>
<gene>
    <name evidence="19" type="primary">pgsA</name>
    <name evidence="19" type="ORF">Bravens_01097</name>
</gene>
<feature type="binding site" evidence="17">
    <location>
        <position position="87"/>
    </location>
    <ligand>
        <name>Mg(2+)</name>
        <dbReference type="ChEBI" id="CHEBI:18420"/>
        <label>2</label>
    </ligand>
</feature>
<evidence type="ECO:0000313" key="20">
    <source>
        <dbReference type="Proteomes" id="UP000243589"/>
    </source>
</evidence>
<organism evidence="19 20">
    <name type="scientific">Brevibacterium ravenspurgense</name>
    <dbReference type="NCBI Taxonomy" id="479117"/>
    <lineage>
        <taxon>Bacteria</taxon>
        <taxon>Bacillati</taxon>
        <taxon>Actinomycetota</taxon>
        <taxon>Actinomycetes</taxon>
        <taxon>Micrococcales</taxon>
        <taxon>Brevibacteriaceae</taxon>
        <taxon>Brevibacterium</taxon>
    </lineage>
</organism>
<accession>A0A150H7Q7</accession>
<protein>
    <recommendedName>
        <fullName evidence="14 17">Phosphatidylinositol phosphate synthase</fullName>
        <shortName evidence="17">PIP synthase</shortName>
        <ecNumber evidence="17">2.7.8.-</ecNumber>
    </recommendedName>
    <alternativeName>
        <fullName evidence="15 17">CDP-diacylglycerol--D-myo-inositol-3-phosphate 3-phosphatidyltransferase</fullName>
    </alternativeName>
</protein>
<feature type="binding site" evidence="17">
    <location>
        <position position="70"/>
    </location>
    <ligand>
        <name>a CDP-1,2-diacyl-sn-glycerol</name>
        <dbReference type="ChEBI" id="CHEBI:58332"/>
    </ligand>
</feature>
<feature type="binding site" evidence="17">
    <location>
        <position position="80"/>
    </location>
    <ligand>
        <name>a CDP-1,2-diacyl-sn-glycerol</name>
        <dbReference type="ChEBI" id="CHEBI:58332"/>
    </ligand>
</feature>
<evidence type="ECO:0000256" key="4">
    <source>
        <dbReference type="ARBA" id="ARBA00010441"/>
    </source>
</evidence>
<dbReference type="GO" id="GO:0005886">
    <property type="term" value="C:plasma membrane"/>
    <property type="evidence" value="ECO:0007669"/>
    <property type="project" value="UniProtKB-SubCell"/>
</dbReference>
<dbReference type="GO" id="GO:0000287">
    <property type="term" value="F:magnesium ion binding"/>
    <property type="evidence" value="ECO:0007669"/>
    <property type="project" value="UniProtKB-UniRule"/>
</dbReference>
<dbReference type="AlphaFoldDB" id="A0A150H7Q7"/>
<evidence type="ECO:0000256" key="13">
    <source>
        <dbReference type="ARBA" id="ARBA00023935"/>
    </source>
</evidence>
<comment type="pathway">
    <text evidence="3">Lipid metabolism.</text>
</comment>
<feature type="transmembrane region" description="Helical" evidence="17">
    <location>
        <begin position="52"/>
        <end position="72"/>
    </location>
</feature>
<feature type="binding site" evidence="17">
    <location>
        <position position="74"/>
    </location>
    <ligand>
        <name>a CDP-1,2-diacyl-sn-glycerol</name>
        <dbReference type="ChEBI" id="CHEBI:58332"/>
    </ligand>
</feature>
<evidence type="ECO:0000313" key="19">
    <source>
        <dbReference type="EMBL" id="KXZ58061.1"/>
    </source>
</evidence>
<dbReference type="Gene3D" id="1.20.120.1760">
    <property type="match status" value="1"/>
</dbReference>
<sequence>MLTSKLRGAAEVCTRPVAAVLGRLGLTPNAITVIGTVGTVLSAAVLYPLQHYFWGTLAVTFFVLFDMLDGTLARLHGTTSRWGAFLDSTLDRVADGAVFGSLAAAAFLTDRPVTGGLALFALVFAFTVSYTRARGEAVGGDGSGGLMERTERLVVVLVAAGCVGLGAPYSLLTIALALVAAGALVTVFQRMRSVFLSVKSEDAL</sequence>
<feature type="binding site" evidence="17">
    <location>
        <position position="87"/>
    </location>
    <ligand>
        <name>Mg(2+)</name>
        <dbReference type="ChEBI" id="CHEBI:18420"/>
        <label>1</label>
    </ligand>
</feature>
<dbReference type="InterPro" id="IPR000462">
    <property type="entry name" value="CDP-OH_P_trans"/>
</dbReference>
<dbReference type="EMBL" id="LQQC01000010">
    <property type="protein sequence ID" value="KXZ58061.1"/>
    <property type="molecule type" value="Genomic_DNA"/>
</dbReference>
<evidence type="ECO:0000256" key="18">
    <source>
        <dbReference type="RuleBase" id="RU003750"/>
    </source>
</evidence>
<dbReference type="InterPro" id="IPR043130">
    <property type="entry name" value="CDP-OH_PTrfase_TM_dom"/>
</dbReference>
<evidence type="ECO:0000256" key="5">
    <source>
        <dbReference type="ARBA" id="ARBA00011738"/>
    </source>
</evidence>
<keyword evidence="10 17" id="KW-0460">Magnesium</keyword>
<keyword evidence="12 17" id="KW-0472">Membrane</keyword>
<dbReference type="GO" id="GO:0008654">
    <property type="term" value="P:phospholipid biosynthetic process"/>
    <property type="evidence" value="ECO:0007669"/>
    <property type="project" value="UniProtKB-UniRule"/>
</dbReference>
<keyword evidence="8 17" id="KW-0812">Transmembrane</keyword>
<dbReference type="NCBIfam" id="NF045883">
    <property type="entry name" value="PIPSynth"/>
    <property type="match status" value="1"/>
</dbReference>
<comment type="caution">
    <text evidence="17">Lacks conserved residue(s) required for the propagation of feature annotation.</text>
</comment>
<evidence type="ECO:0000256" key="9">
    <source>
        <dbReference type="ARBA" id="ARBA00022723"/>
    </source>
</evidence>
<evidence type="ECO:0000256" key="12">
    <source>
        <dbReference type="ARBA" id="ARBA00023136"/>
    </source>
</evidence>
<dbReference type="InterPro" id="IPR048254">
    <property type="entry name" value="CDP_ALCOHOL_P_TRANSF_CS"/>
</dbReference>
<keyword evidence="20" id="KW-1185">Reference proteome</keyword>
<keyword evidence="9 17" id="KW-0479">Metal-binding</keyword>
<feature type="transmembrane region" description="Helical" evidence="17">
    <location>
        <begin position="21"/>
        <end position="46"/>
    </location>
</feature>
<reference evidence="19 20" key="1">
    <citation type="submission" date="2016-01" db="EMBL/GenBank/DDBJ databases">
        <title>Use of Whole Genome Sequencing to ascertain that Brevibacterium massiliense (Roux, Raoult 2009) is a later heterotypic synonym of Brevibacterium ravenspurgense (Mages 2008).</title>
        <authorList>
            <person name="Bernier A.-M."/>
            <person name="Burdz T."/>
            <person name="Huynh C."/>
            <person name="Pachecho A.L."/>
            <person name="Wiebe D."/>
            <person name="Bonner C."/>
            <person name="Bernard K."/>
        </authorList>
    </citation>
    <scope>NUCLEOTIDE SEQUENCE [LARGE SCALE GENOMIC DNA]</scope>
    <source>
        <strain evidence="19 20">CCUG56047</strain>
    </source>
</reference>
<feature type="active site" description="Proton acceptor" evidence="17">
    <location>
        <position position="91"/>
    </location>
</feature>
<evidence type="ECO:0000256" key="3">
    <source>
        <dbReference type="ARBA" id="ARBA00005189"/>
    </source>
</evidence>
<evidence type="ECO:0000256" key="11">
    <source>
        <dbReference type="ARBA" id="ARBA00022989"/>
    </source>
</evidence>
<keyword evidence="7 17" id="KW-0808">Transferase</keyword>
<dbReference type="InterPro" id="IPR044268">
    <property type="entry name" value="PIP_synthase_PgsA1"/>
</dbReference>
<keyword evidence="17" id="KW-0443">Lipid metabolism</keyword>
<keyword evidence="17" id="KW-1208">Phospholipid metabolism</keyword>
<evidence type="ECO:0000256" key="6">
    <source>
        <dbReference type="ARBA" id="ARBA00022475"/>
    </source>
</evidence>
<comment type="cofactor">
    <cofactor evidence="17">
        <name>Mg(2+)</name>
        <dbReference type="ChEBI" id="CHEBI:18420"/>
    </cofactor>
    <text evidence="17">Contains a di-nuclear catalytic Mg(2+) center.</text>
</comment>
<evidence type="ECO:0000256" key="8">
    <source>
        <dbReference type="ARBA" id="ARBA00022692"/>
    </source>
</evidence>
<comment type="caution">
    <text evidence="19">The sequence shown here is derived from an EMBL/GenBank/DDBJ whole genome shotgun (WGS) entry which is preliminary data.</text>
</comment>
<feature type="binding site" evidence="17">
    <location>
        <position position="66"/>
    </location>
    <ligand>
        <name>Mg(2+)</name>
        <dbReference type="ChEBI" id="CHEBI:18420"/>
        <label>2</label>
    </ligand>
</feature>
<dbReference type="PROSITE" id="PS00379">
    <property type="entry name" value="CDP_ALCOHOL_P_TRANSF"/>
    <property type="match status" value="1"/>
</dbReference>
<comment type="pathway">
    <text evidence="2 17">Phospholipid metabolism; phosphatidylinositol phosphate biosynthesis.</text>
</comment>
<evidence type="ECO:0000256" key="2">
    <source>
        <dbReference type="ARBA" id="ARBA00004805"/>
    </source>
</evidence>
<comment type="function">
    <text evidence="17">Catalyzes the conjugation of the 1'-hydroxyl group of D-myo-inositol-3-phosphate (also named L-myo-inositol-1-phosphate) with a lipid tail of cytidine diphosphate diacylglycerol (CDP-DAG), forming phosphatidylinositol phosphate (PIP) and CMP. PIP is a precursor of phosphatidylinositol (PI) which is an essential lipid required for cell wall formation.</text>
</comment>
<evidence type="ECO:0000256" key="7">
    <source>
        <dbReference type="ARBA" id="ARBA00022679"/>
    </source>
</evidence>
<name>A0A150H7Q7_9MICO</name>
<feature type="transmembrane region" description="Helical" evidence="17">
    <location>
        <begin position="154"/>
        <end position="187"/>
    </location>
</feature>